<dbReference type="AlphaFoldDB" id="A0A915EAW8"/>
<proteinExistence type="predicted"/>
<evidence type="ECO:0000256" key="1">
    <source>
        <dbReference type="SAM" id="MobiDB-lite"/>
    </source>
</evidence>
<protein>
    <submittedName>
        <fullName evidence="3">Uncharacterized protein</fullName>
    </submittedName>
</protein>
<feature type="region of interest" description="Disordered" evidence="1">
    <location>
        <begin position="28"/>
        <end position="52"/>
    </location>
</feature>
<dbReference type="Proteomes" id="UP000887574">
    <property type="component" value="Unplaced"/>
</dbReference>
<evidence type="ECO:0000313" key="2">
    <source>
        <dbReference type="Proteomes" id="UP000887574"/>
    </source>
</evidence>
<evidence type="ECO:0000313" key="3">
    <source>
        <dbReference type="WBParaSite" id="jg3370"/>
    </source>
</evidence>
<reference evidence="3" key="1">
    <citation type="submission" date="2022-11" db="UniProtKB">
        <authorList>
            <consortium name="WormBaseParasite"/>
        </authorList>
    </citation>
    <scope>IDENTIFICATION</scope>
</reference>
<name>A0A915EAW8_9BILA</name>
<accession>A0A915EAW8</accession>
<keyword evidence="2" id="KW-1185">Reference proteome</keyword>
<organism evidence="2 3">
    <name type="scientific">Ditylenchus dipsaci</name>
    <dbReference type="NCBI Taxonomy" id="166011"/>
    <lineage>
        <taxon>Eukaryota</taxon>
        <taxon>Metazoa</taxon>
        <taxon>Ecdysozoa</taxon>
        <taxon>Nematoda</taxon>
        <taxon>Chromadorea</taxon>
        <taxon>Rhabditida</taxon>
        <taxon>Tylenchina</taxon>
        <taxon>Tylenchomorpha</taxon>
        <taxon>Sphaerularioidea</taxon>
        <taxon>Anguinidae</taxon>
        <taxon>Anguininae</taxon>
        <taxon>Ditylenchus</taxon>
    </lineage>
</organism>
<sequence>MLNGLERNQKFQQLKLIVDQLQHVANQLTTGQPPPQPPRERRATVPKQQQKDTGLLSLFMAKEDDIEVARAESLGVVELAKEAVGDTPPADSVIMKIETSSSASTPSSPFSAILRPRVTSRSQMAGNTELLERCFDKKKNF</sequence>
<dbReference type="WBParaSite" id="jg3370">
    <property type="protein sequence ID" value="jg3370"/>
    <property type="gene ID" value="jg3370"/>
</dbReference>